<dbReference type="STRING" id="762486.SAMN05444411_1345"/>
<name>A0A1H3HDD1_9FLAO</name>
<feature type="transmembrane region" description="Helical" evidence="1">
    <location>
        <begin position="91"/>
        <end position="109"/>
    </location>
</feature>
<evidence type="ECO:0008006" key="4">
    <source>
        <dbReference type="Google" id="ProtNLM"/>
    </source>
</evidence>
<accession>A0A1H3HDD1</accession>
<protein>
    <recommendedName>
        <fullName evidence="4">VanZ like family protein</fullName>
    </recommendedName>
</protein>
<proteinExistence type="predicted"/>
<reference evidence="2 3" key="1">
    <citation type="submission" date="2016-10" db="EMBL/GenBank/DDBJ databases">
        <authorList>
            <person name="de Groot N.N."/>
        </authorList>
    </citation>
    <scope>NUCLEOTIDE SEQUENCE [LARGE SCALE GENOMIC DNA]</scope>
    <source>
        <strain evidence="2 3">DSM 24956</strain>
    </source>
</reference>
<feature type="transmembrane region" description="Helical" evidence="1">
    <location>
        <begin position="41"/>
        <end position="58"/>
    </location>
</feature>
<evidence type="ECO:0000256" key="1">
    <source>
        <dbReference type="SAM" id="Phobius"/>
    </source>
</evidence>
<sequence>MKKNYFYLIGFIIIMIVNYFIKKYSNHDYSENLNQINLYDIIENGLRPIGIFLLINFFSRKGMKIQTFAIFILVIMIIESMFRYFNDKSIIEYNYTIGMIIGLILVYFIDMIKNKIIDKPQLTNN</sequence>
<dbReference type="Proteomes" id="UP000199595">
    <property type="component" value="Unassembled WGS sequence"/>
</dbReference>
<keyword evidence="1" id="KW-1133">Transmembrane helix</keyword>
<organism evidence="2 3">
    <name type="scientific">Lutibacter oricola</name>
    <dbReference type="NCBI Taxonomy" id="762486"/>
    <lineage>
        <taxon>Bacteria</taxon>
        <taxon>Pseudomonadati</taxon>
        <taxon>Bacteroidota</taxon>
        <taxon>Flavobacteriia</taxon>
        <taxon>Flavobacteriales</taxon>
        <taxon>Flavobacteriaceae</taxon>
        <taxon>Lutibacter</taxon>
    </lineage>
</organism>
<dbReference type="AlphaFoldDB" id="A0A1H3HDD1"/>
<dbReference type="EMBL" id="FNNJ01000034">
    <property type="protein sequence ID" value="SDY13472.1"/>
    <property type="molecule type" value="Genomic_DNA"/>
</dbReference>
<keyword evidence="1" id="KW-0472">Membrane</keyword>
<gene>
    <name evidence="2" type="ORF">SAMN05444411_1345</name>
</gene>
<evidence type="ECO:0000313" key="2">
    <source>
        <dbReference type="EMBL" id="SDY13472.1"/>
    </source>
</evidence>
<feature type="transmembrane region" description="Helical" evidence="1">
    <location>
        <begin position="5"/>
        <end position="21"/>
    </location>
</feature>
<dbReference type="OrthoDB" id="1204156at2"/>
<evidence type="ECO:0000313" key="3">
    <source>
        <dbReference type="Proteomes" id="UP000199595"/>
    </source>
</evidence>
<dbReference type="RefSeq" id="WP_090126721.1">
    <property type="nucleotide sequence ID" value="NZ_FNNJ01000034.1"/>
</dbReference>
<keyword evidence="1" id="KW-0812">Transmembrane</keyword>
<feature type="transmembrane region" description="Helical" evidence="1">
    <location>
        <begin position="65"/>
        <end position="85"/>
    </location>
</feature>
<keyword evidence="3" id="KW-1185">Reference proteome</keyword>